<feature type="region of interest" description="Disordered" evidence="1">
    <location>
        <begin position="95"/>
        <end position="131"/>
    </location>
</feature>
<organism evidence="2 3">
    <name type="scientific">Phytophthora pseudosyringae</name>
    <dbReference type="NCBI Taxonomy" id="221518"/>
    <lineage>
        <taxon>Eukaryota</taxon>
        <taxon>Sar</taxon>
        <taxon>Stramenopiles</taxon>
        <taxon>Oomycota</taxon>
        <taxon>Peronosporomycetes</taxon>
        <taxon>Peronosporales</taxon>
        <taxon>Peronosporaceae</taxon>
        <taxon>Phytophthora</taxon>
    </lineage>
</organism>
<accession>A0A8T1VUV4</accession>
<dbReference type="Proteomes" id="UP000694044">
    <property type="component" value="Unassembled WGS sequence"/>
</dbReference>
<proteinExistence type="predicted"/>
<dbReference type="AlphaFoldDB" id="A0A8T1VUV4"/>
<sequence length="131" mass="13730">MEVCLSGDYQSGKYTKLAAQASLSSIPTTTQCVEVGVAQTAVAFNLTATIFQGNTTMACGAQFTTIPGGALKFTARIAGWPFASLVCWGQEAKKPQKKAKDQGGSSSGDSHIERIDLADSDVHGRAEPEIC</sequence>
<feature type="compositionally biased region" description="Basic and acidic residues" evidence="1">
    <location>
        <begin position="110"/>
        <end position="131"/>
    </location>
</feature>
<evidence type="ECO:0000313" key="2">
    <source>
        <dbReference type="EMBL" id="KAG7385252.1"/>
    </source>
</evidence>
<keyword evidence="3" id="KW-1185">Reference proteome</keyword>
<protein>
    <submittedName>
        <fullName evidence="2">Uncharacterized protein</fullName>
    </submittedName>
</protein>
<gene>
    <name evidence="2" type="ORF">PHYPSEUDO_001721</name>
</gene>
<evidence type="ECO:0000313" key="3">
    <source>
        <dbReference type="Proteomes" id="UP000694044"/>
    </source>
</evidence>
<name>A0A8T1VUV4_9STRA</name>
<evidence type="ECO:0000256" key="1">
    <source>
        <dbReference type="SAM" id="MobiDB-lite"/>
    </source>
</evidence>
<dbReference type="EMBL" id="JAGDFM010000126">
    <property type="protein sequence ID" value="KAG7385252.1"/>
    <property type="molecule type" value="Genomic_DNA"/>
</dbReference>
<reference evidence="2" key="1">
    <citation type="submission" date="2021-02" db="EMBL/GenBank/DDBJ databases">
        <authorList>
            <person name="Palmer J.M."/>
        </authorList>
    </citation>
    <scope>NUCLEOTIDE SEQUENCE</scope>
    <source>
        <strain evidence="2">SCRP734</strain>
    </source>
</reference>
<comment type="caution">
    <text evidence="2">The sequence shown here is derived from an EMBL/GenBank/DDBJ whole genome shotgun (WGS) entry which is preliminary data.</text>
</comment>